<dbReference type="AlphaFoldDB" id="A0A3E2TN02"/>
<dbReference type="RefSeq" id="WP_117528421.1">
    <property type="nucleotide sequence ID" value="NZ_JAQDKA010000024.1"/>
</dbReference>
<evidence type="ECO:0000313" key="2">
    <source>
        <dbReference type="EMBL" id="RGB79766.1"/>
    </source>
</evidence>
<dbReference type="PANTHER" id="PTHR42895">
    <property type="entry name" value="IRON-SULFUR CLUSTER-BINDING PROTEIN-RELATED"/>
    <property type="match status" value="1"/>
</dbReference>
<organism evidence="2 3">
    <name type="scientific">Coprococcus catus</name>
    <dbReference type="NCBI Taxonomy" id="116085"/>
    <lineage>
        <taxon>Bacteria</taxon>
        <taxon>Bacillati</taxon>
        <taxon>Bacillota</taxon>
        <taxon>Clostridia</taxon>
        <taxon>Lachnospirales</taxon>
        <taxon>Lachnospiraceae</taxon>
        <taxon>Coprococcus</taxon>
    </lineage>
</organism>
<reference evidence="2 3" key="1">
    <citation type="submission" date="2018-08" db="EMBL/GenBank/DDBJ databases">
        <title>A genome reference for cultivated species of the human gut microbiota.</title>
        <authorList>
            <person name="Zou Y."/>
            <person name="Xue W."/>
            <person name="Luo G."/>
        </authorList>
    </citation>
    <scope>NUCLEOTIDE SEQUENCE [LARGE SCALE GENOMIC DNA]</scope>
    <source>
        <strain evidence="2 3">AF45-17</strain>
    </source>
</reference>
<dbReference type="GO" id="GO:0051536">
    <property type="term" value="F:iron-sulfur cluster binding"/>
    <property type="evidence" value="ECO:0007669"/>
    <property type="project" value="InterPro"/>
</dbReference>
<dbReference type="CDD" id="cd00207">
    <property type="entry name" value="fer2"/>
    <property type="match status" value="1"/>
</dbReference>
<dbReference type="InterPro" id="IPR052911">
    <property type="entry name" value="Corrinoid_activation_enz"/>
</dbReference>
<dbReference type="InterPro" id="IPR042259">
    <property type="entry name" value="Raco-like_middle_sf"/>
</dbReference>
<gene>
    <name evidence="2" type="ORF">DW070_09050</name>
</gene>
<dbReference type="InterPro" id="IPR027980">
    <property type="entry name" value="RACo_C"/>
</dbReference>
<dbReference type="Pfam" id="PF14574">
    <property type="entry name" value="RACo_C_ter"/>
    <property type="match status" value="1"/>
</dbReference>
<dbReference type="InterPro" id="IPR041414">
    <property type="entry name" value="Raco-like_middle"/>
</dbReference>
<evidence type="ECO:0000313" key="3">
    <source>
        <dbReference type="Proteomes" id="UP000260773"/>
    </source>
</evidence>
<accession>A0A3E2TN02</accession>
<dbReference type="EMBL" id="QVEP01000019">
    <property type="protein sequence ID" value="RGB79766.1"/>
    <property type="molecule type" value="Genomic_DNA"/>
</dbReference>
<evidence type="ECO:0000259" key="1">
    <source>
        <dbReference type="PROSITE" id="PS51085"/>
    </source>
</evidence>
<dbReference type="Gene3D" id="3.30.420.480">
    <property type="entry name" value="Domain of unknown function (DUF4445)"/>
    <property type="match status" value="1"/>
</dbReference>
<name>A0A3E2TN02_9FIRM</name>
<dbReference type="Pfam" id="PF00111">
    <property type="entry name" value="Fer2"/>
    <property type="match status" value="1"/>
</dbReference>
<dbReference type="Gene3D" id="3.10.20.30">
    <property type="match status" value="1"/>
</dbReference>
<dbReference type="InterPro" id="IPR036010">
    <property type="entry name" value="2Fe-2S_ferredoxin-like_sf"/>
</dbReference>
<dbReference type="SUPFAM" id="SSF53067">
    <property type="entry name" value="Actin-like ATPase domain"/>
    <property type="match status" value="1"/>
</dbReference>
<proteinExistence type="predicted"/>
<dbReference type="PANTHER" id="PTHR42895:SF2">
    <property type="entry name" value="IRON-SULFUR CLUSTER PROTEIN"/>
    <property type="match status" value="1"/>
</dbReference>
<feature type="domain" description="2Fe-2S ferredoxin-type" evidence="1">
    <location>
        <begin position="1"/>
        <end position="90"/>
    </location>
</feature>
<dbReference type="PROSITE" id="PS51085">
    <property type="entry name" value="2FE2S_FER_2"/>
    <property type="match status" value="1"/>
</dbReference>
<dbReference type="InterPro" id="IPR012675">
    <property type="entry name" value="Beta-grasp_dom_sf"/>
</dbReference>
<dbReference type="SUPFAM" id="SSF54292">
    <property type="entry name" value="2Fe-2S ferredoxin-like"/>
    <property type="match status" value="1"/>
</dbReference>
<comment type="caution">
    <text evidence="2">The sequence shown here is derived from an EMBL/GenBank/DDBJ whole genome shotgun (WGS) entry which is preliminary data.</text>
</comment>
<dbReference type="InterPro" id="IPR001041">
    <property type="entry name" value="2Fe-2S_ferredoxin-type"/>
</dbReference>
<sequence>MQIKINGQTISLAAPEPFLSILRREKIYFPLYCGGRGTCGKCRIRITEGSLPITTEDRQFFSEDELKAGYRLGCRAVITASCAITFEEIQREDGFYVPPVQHAESLVREPIQRQNTAEAYGLKPDKDSRMPDKVSLSIAVDIGSTTLVMALVHTDSGKIVTEYRGLNHQRSYGTDVMARIKAAVEDGQEQAMQALIRQDLAEGIVSLLKSADAPIEQIVIAGNTTMLHLLRGYDCRGLSAWPFQPVNLDFEELSTAELLGESPLGENCLLKQTKVTLLAGISAFVGADITAGLWGCGMNRNEKPYLFLDLGTNAEMAVGNRERMLVSSAAAGPAFEGGQLSCGTGSIPGAVRDVRIQYGLVRYETIGRKPPVGICGSGLVSAISEMRKSRMMDNTGRLSPRYASGGLEIIPGKIVITQADIREYQKARAAIRAGLEILVENAGYRMEEIEALELAGGFGSQLDIAKAAGAGLIPEELAERVHILGNAVITGLCMYIQCPDQEGIRRMIQHTREISLANQPKFTKTFLEFSCF</sequence>
<dbReference type="Pfam" id="PF17651">
    <property type="entry name" value="Raco_middle"/>
    <property type="match status" value="1"/>
</dbReference>
<dbReference type="Proteomes" id="UP000260773">
    <property type="component" value="Unassembled WGS sequence"/>
</dbReference>
<protein>
    <submittedName>
        <fullName evidence="2">DUF4445 domain-containing protein</fullName>
    </submittedName>
</protein>
<dbReference type="InterPro" id="IPR043129">
    <property type="entry name" value="ATPase_NBD"/>
</dbReference>